<dbReference type="OrthoDB" id="2155209at2759"/>
<keyword evidence="1 2" id="KW-0175">Coiled coil</keyword>
<feature type="domain" description="CCDC92/74 N-terminal" evidence="4">
    <location>
        <begin position="60"/>
        <end position="100"/>
    </location>
</feature>
<dbReference type="Proteomes" id="UP000887116">
    <property type="component" value="Unassembled WGS sequence"/>
</dbReference>
<dbReference type="InterPro" id="IPR039496">
    <property type="entry name" value="CCDC92/74_N"/>
</dbReference>
<sequence>MLAVMKISHPEIKLRMTQEVQYLPSLSTAKKSANEFRVKLDASGEGTPLDIPDDIEVLREKLRAAQDSIKFLQDEHSLMLKGLHEEIERLQDLCRDLQFRCETSGCLLPDSAPKGNLITRRENWLCTLKNGCQILPSCDWKGQIKCLLYAHPKEHKEALAAFFINSNHPSTSNPLPHSRMQPSRVEHLSREDLPTEMQNSLQSLESQYQSYSSYSSLSDKSVSDDEGFGQRCDADGQSEGDTGLTVKLPPISNLPLVSNRQLVRHQLRIKSLANKVTSDTLAIDQRQAPETSLKRLNKA</sequence>
<comment type="caution">
    <text evidence="5">The sequence shown here is derived from an EMBL/GenBank/DDBJ whole genome shotgun (WGS) entry which is preliminary data.</text>
</comment>
<dbReference type="EMBL" id="BMAO01011655">
    <property type="protein sequence ID" value="GFQ75397.1"/>
    <property type="molecule type" value="Genomic_DNA"/>
</dbReference>
<name>A0A8X6FB82_TRICU</name>
<feature type="region of interest" description="Disordered" evidence="3">
    <location>
        <begin position="215"/>
        <end position="246"/>
    </location>
</feature>
<evidence type="ECO:0000313" key="6">
    <source>
        <dbReference type="Proteomes" id="UP000887116"/>
    </source>
</evidence>
<dbReference type="InterPro" id="IPR040370">
    <property type="entry name" value="CCDC74A/CCDC74B/CCDC92"/>
</dbReference>
<proteinExistence type="predicted"/>
<keyword evidence="6" id="KW-1185">Reference proteome</keyword>
<reference evidence="5" key="1">
    <citation type="submission" date="2020-07" db="EMBL/GenBank/DDBJ databases">
        <title>Multicomponent nature underlies the extraordinary mechanical properties of spider dragline silk.</title>
        <authorList>
            <person name="Kono N."/>
            <person name="Nakamura H."/>
            <person name="Mori M."/>
            <person name="Yoshida Y."/>
            <person name="Ohtoshi R."/>
            <person name="Malay A.D."/>
            <person name="Moran D.A.P."/>
            <person name="Tomita M."/>
            <person name="Numata K."/>
            <person name="Arakawa K."/>
        </authorList>
    </citation>
    <scope>NUCLEOTIDE SEQUENCE</scope>
</reference>
<dbReference type="PANTHER" id="PTHR14882">
    <property type="entry name" value="COILED-COIL DOMAIN-CONTAINING 74A"/>
    <property type="match status" value="1"/>
</dbReference>
<accession>A0A8X6FB82</accession>
<evidence type="ECO:0000256" key="2">
    <source>
        <dbReference type="SAM" id="Coils"/>
    </source>
</evidence>
<evidence type="ECO:0000313" key="5">
    <source>
        <dbReference type="EMBL" id="GFQ75397.1"/>
    </source>
</evidence>
<evidence type="ECO:0000256" key="3">
    <source>
        <dbReference type="SAM" id="MobiDB-lite"/>
    </source>
</evidence>
<dbReference type="PANTHER" id="PTHR14882:SF1">
    <property type="entry name" value="CCDC92 DOMAIN-CONTAINING PROTEIN"/>
    <property type="match status" value="1"/>
</dbReference>
<organism evidence="5 6">
    <name type="scientific">Trichonephila clavata</name>
    <name type="common">Joro spider</name>
    <name type="synonym">Nephila clavata</name>
    <dbReference type="NCBI Taxonomy" id="2740835"/>
    <lineage>
        <taxon>Eukaryota</taxon>
        <taxon>Metazoa</taxon>
        <taxon>Ecdysozoa</taxon>
        <taxon>Arthropoda</taxon>
        <taxon>Chelicerata</taxon>
        <taxon>Arachnida</taxon>
        <taxon>Araneae</taxon>
        <taxon>Araneomorphae</taxon>
        <taxon>Entelegynae</taxon>
        <taxon>Araneoidea</taxon>
        <taxon>Nephilidae</taxon>
        <taxon>Trichonephila</taxon>
    </lineage>
</organism>
<evidence type="ECO:0000256" key="1">
    <source>
        <dbReference type="ARBA" id="ARBA00023054"/>
    </source>
</evidence>
<protein>
    <submittedName>
        <fullName evidence="5">CCDC92 domain-containing protein</fullName>
    </submittedName>
</protein>
<evidence type="ECO:0000259" key="4">
    <source>
        <dbReference type="Pfam" id="PF14916"/>
    </source>
</evidence>
<dbReference type="AlphaFoldDB" id="A0A8X6FB82"/>
<feature type="coiled-coil region" evidence="2">
    <location>
        <begin position="55"/>
        <end position="100"/>
    </location>
</feature>
<dbReference type="Pfam" id="PF14916">
    <property type="entry name" value="CCDC92"/>
    <property type="match status" value="1"/>
</dbReference>
<gene>
    <name evidence="5" type="primary">AVEN_198262_1</name>
    <name evidence="5" type="ORF">TNCT_176091</name>
</gene>